<keyword evidence="5" id="KW-0808">Transferase</keyword>
<evidence type="ECO:0000256" key="2">
    <source>
        <dbReference type="ARBA" id="ARBA00003120"/>
    </source>
</evidence>
<dbReference type="InterPro" id="IPR015424">
    <property type="entry name" value="PyrdxlP-dep_Trfase"/>
</dbReference>
<keyword evidence="13" id="KW-1185">Reference proteome</keyword>
<evidence type="ECO:0000256" key="4">
    <source>
        <dbReference type="ARBA" id="ARBA00013558"/>
    </source>
</evidence>
<evidence type="ECO:0000256" key="6">
    <source>
        <dbReference type="ARBA" id="ARBA00022723"/>
    </source>
</evidence>
<dbReference type="PANTHER" id="PTHR11601">
    <property type="entry name" value="CYSTEINE DESULFURYLASE FAMILY MEMBER"/>
    <property type="match status" value="1"/>
</dbReference>
<dbReference type="SUPFAM" id="SSF53383">
    <property type="entry name" value="PLP-dependent transferases"/>
    <property type="match status" value="1"/>
</dbReference>
<dbReference type="Pfam" id="PF00266">
    <property type="entry name" value="Aminotran_5"/>
    <property type="match status" value="1"/>
</dbReference>
<evidence type="ECO:0000313" key="12">
    <source>
        <dbReference type="EMBL" id="EMD84301.1"/>
    </source>
</evidence>
<evidence type="ECO:0000259" key="11">
    <source>
        <dbReference type="Pfam" id="PF00266"/>
    </source>
</evidence>
<dbReference type="Gene3D" id="3.40.640.10">
    <property type="entry name" value="Type I PLP-dependent aspartate aminotransferase-like (Major domain)"/>
    <property type="match status" value="1"/>
</dbReference>
<evidence type="ECO:0000256" key="9">
    <source>
        <dbReference type="ARBA" id="ARBA00023014"/>
    </source>
</evidence>
<gene>
    <name evidence="12" type="ORF">C725_0231</name>
</gene>
<sequence length="358" mass="37183">MTMRIYLDWNATAPMRGAAVEAIAEESRRWANPSSVHGEGRSAKGRLERARESLAAAFGTMPSQLIFTSGGTEALALALQGTMMPRILVSAVEHSAVLEAAPGAQILPVDSDGRLCLNALQDALKEGPALVALMHANNETGVLQPVEEVVDLVRACGGLTLVDAVQTAGKMRLPSADFVAISAHKIGGPPGAGMLVARCADQLEAVQKGGGQERGLRGGTENLPGIAGFAAAAEAYDMEWLAAAAKRHRRLEDAVKAAGGTIVGERAQRLQNVSMIRMPGVSAASQLMVLDLAGFALSSGSACSSGKVGASHVLAAMGMDAPAAGEAVRVSSGWLTEDEDVERFAEAWVRLAEQRRAA</sequence>
<dbReference type="AlphaFoldDB" id="M2TR92"/>
<keyword evidence="8" id="KW-0408">Iron</keyword>
<dbReference type="PANTHER" id="PTHR11601:SF34">
    <property type="entry name" value="CYSTEINE DESULFURASE"/>
    <property type="match status" value="1"/>
</dbReference>
<feature type="domain" description="Aminotransferase class V" evidence="11">
    <location>
        <begin position="5"/>
        <end position="344"/>
    </location>
</feature>
<dbReference type="InterPro" id="IPR000192">
    <property type="entry name" value="Aminotrans_V_dom"/>
</dbReference>
<dbReference type="GO" id="GO:0031071">
    <property type="term" value="F:cysteine desulfurase activity"/>
    <property type="evidence" value="ECO:0007669"/>
    <property type="project" value="UniProtKB-EC"/>
</dbReference>
<dbReference type="EMBL" id="AMRV01000001">
    <property type="protein sequence ID" value="EMD84301.1"/>
    <property type="molecule type" value="Genomic_DNA"/>
</dbReference>
<evidence type="ECO:0000313" key="13">
    <source>
        <dbReference type="Proteomes" id="UP000011717"/>
    </source>
</evidence>
<keyword evidence="7" id="KW-0663">Pyridoxal phosphate</keyword>
<proteinExistence type="inferred from homology"/>
<dbReference type="OrthoDB" id="9804366at2"/>
<keyword evidence="9" id="KW-0411">Iron-sulfur</keyword>
<comment type="similarity">
    <text evidence="3">Belongs to the class-V pyridoxal-phosphate-dependent aminotransferase family. NifS/IscS subfamily.</text>
</comment>
<protein>
    <recommendedName>
        <fullName evidence="4">Cysteine desulfurase</fullName>
    </recommendedName>
</protein>
<dbReference type="PATRIC" id="fig|1234595.3.peg.230"/>
<dbReference type="InterPro" id="IPR015422">
    <property type="entry name" value="PyrdxlP-dep_Trfase_small"/>
</dbReference>
<evidence type="ECO:0000256" key="7">
    <source>
        <dbReference type="ARBA" id="ARBA00022898"/>
    </source>
</evidence>
<dbReference type="Gene3D" id="3.90.1150.10">
    <property type="entry name" value="Aspartate Aminotransferase, domain 1"/>
    <property type="match status" value="1"/>
</dbReference>
<dbReference type="RefSeq" id="WP_008599620.1">
    <property type="nucleotide sequence ID" value="NZ_AMRV01000001.1"/>
</dbReference>
<comment type="catalytic activity">
    <reaction evidence="10">
        <text>(sulfur carrier)-H + L-cysteine = (sulfur carrier)-SH + L-alanine</text>
        <dbReference type="Rhea" id="RHEA:43892"/>
        <dbReference type="Rhea" id="RHEA-COMP:14737"/>
        <dbReference type="Rhea" id="RHEA-COMP:14739"/>
        <dbReference type="ChEBI" id="CHEBI:29917"/>
        <dbReference type="ChEBI" id="CHEBI:35235"/>
        <dbReference type="ChEBI" id="CHEBI:57972"/>
        <dbReference type="ChEBI" id="CHEBI:64428"/>
        <dbReference type="EC" id="2.8.1.7"/>
    </reaction>
</comment>
<dbReference type="InterPro" id="IPR015421">
    <property type="entry name" value="PyrdxlP-dep_Trfase_major"/>
</dbReference>
<dbReference type="InterPro" id="IPR016454">
    <property type="entry name" value="Cysteine_dSase"/>
</dbReference>
<dbReference type="Proteomes" id="UP000011717">
    <property type="component" value="Unassembled WGS sequence"/>
</dbReference>
<comment type="cofactor">
    <cofactor evidence="1">
        <name>pyridoxal 5'-phosphate</name>
        <dbReference type="ChEBI" id="CHEBI:597326"/>
    </cofactor>
</comment>
<evidence type="ECO:0000256" key="10">
    <source>
        <dbReference type="ARBA" id="ARBA00050776"/>
    </source>
</evidence>
<keyword evidence="6" id="KW-0479">Metal-binding</keyword>
<name>M2TR92_9SPHN</name>
<evidence type="ECO:0000256" key="3">
    <source>
        <dbReference type="ARBA" id="ARBA00006490"/>
    </source>
</evidence>
<comment type="caution">
    <text evidence="12">The sequence shown here is derived from an EMBL/GenBank/DDBJ whole genome shotgun (WGS) entry which is preliminary data.</text>
</comment>
<evidence type="ECO:0000256" key="8">
    <source>
        <dbReference type="ARBA" id="ARBA00023004"/>
    </source>
</evidence>
<evidence type="ECO:0000256" key="5">
    <source>
        <dbReference type="ARBA" id="ARBA00022679"/>
    </source>
</evidence>
<dbReference type="GO" id="GO:0051536">
    <property type="term" value="F:iron-sulfur cluster binding"/>
    <property type="evidence" value="ECO:0007669"/>
    <property type="project" value="UniProtKB-KW"/>
</dbReference>
<dbReference type="Gene3D" id="1.10.260.50">
    <property type="match status" value="1"/>
</dbReference>
<evidence type="ECO:0000256" key="1">
    <source>
        <dbReference type="ARBA" id="ARBA00001933"/>
    </source>
</evidence>
<accession>M2TR92</accession>
<reference evidence="12 13" key="1">
    <citation type="journal article" date="2013" name="Genome Announc.">
        <title>Draft Genome Sequence of Strain JLT2015T, Belonging to the Family Sphingomonadaceae of the Alphaproteobacteria.</title>
        <authorList>
            <person name="Tang K."/>
            <person name="Liu K."/>
            <person name="Li S."/>
            <person name="Jiao N."/>
        </authorList>
    </citation>
    <scope>NUCLEOTIDE SEQUENCE [LARGE SCALE GENOMIC DNA]</scope>
    <source>
        <strain evidence="12 13">JLT2015</strain>
    </source>
</reference>
<organism evidence="12 13">
    <name type="scientific">Pacificimonas flava</name>
    <dbReference type="NCBI Taxonomy" id="1234595"/>
    <lineage>
        <taxon>Bacteria</taxon>
        <taxon>Pseudomonadati</taxon>
        <taxon>Pseudomonadota</taxon>
        <taxon>Alphaproteobacteria</taxon>
        <taxon>Sphingomonadales</taxon>
        <taxon>Sphingosinicellaceae</taxon>
        <taxon>Pacificimonas</taxon>
    </lineage>
</organism>
<dbReference type="GO" id="GO:0046872">
    <property type="term" value="F:metal ion binding"/>
    <property type="evidence" value="ECO:0007669"/>
    <property type="project" value="UniProtKB-KW"/>
</dbReference>
<comment type="function">
    <text evidence="2">Catalyzes the removal of elemental sulfur atoms from cysteine to produce alanine. Seems to participate in the biosynthesis of the nitrogenase metalloclusters by providing the inorganic sulfur required for the Fe-S core formation.</text>
</comment>
<dbReference type="PIRSF" id="PIRSF005572">
    <property type="entry name" value="NifS"/>
    <property type="match status" value="1"/>
</dbReference>